<dbReference type="Proteomes" id="UP000254033">
    <property type="component" value="Unassembled WGS sequence"/>
</dbReference>
<gene>
    <name evidence="1" type="ORF">NCTC11978_02218</name>
</gene>
<name>A0A378IUX1_9GAMM</name>
<accession>A0A378IUX1</accession>
<sequence length="118" mass="13728">MTAFKAYIKTKKGIDLTKAPFNGYQNQISSKKSYEYSQPLGMHMREAGIEAFLFESARAKQPGINVAAYTPEIFIKEKDQYISSIQNWRCLANKNVIEFTRIEILARERWSFSKDDFE</sequence>
<dbReference type="EMBL" id="UGNY01000001">
    <property type="protein sequence ID" value="STX39027.1"/>
    <property type="molecule type" value="Genomic_DNA"/>
</dbReference>
<reference evidence="1 2" key="1">
    <citation type="submission" date="2018-06" db="EMBL/GenBank/DDBJ databases">
        <authorList>
            <consortium name="Pathogen Informatics"/>
            <person name="Doyle S."/>
        </authorList>
    </citation>
    <scope>NUCLEOTIDE SEQUENCE [LARGE SCALE GENOMIC DNA]</scope>
    <source>
        <strain evidence="1 2">NCTC11978</strain>
    </source>
</reference>
<protein>
    <submittedName>
        <fullName evidence="1">Uncharacterized protein</fullName>
    </submittedName>
</protein>
<proteinExistence type="predicted"/>
<evidence type="ECO:0000313" key="1">
    <source>
        <dbReference type="EMBL" id="STX39027.1"/>
    </source>
</evidence>
<evidence type="ECO:0000313" key="2">
    <source>
        <dbReference type="Proteomes" id="UP000254033"/>
    </source>
</evidence>
<organism evidence="1 2">
    <name type="scientific">Legionella feeleii</name>
    <dbReference type="NCBI Taxonomy" id="453"/>
    <lineage>
        <taxon>Bacteria</taxon>
        <taxon>Pseudomonadati</taxon>
        <taxon>Pseudomonadota</taxon>
        <taxon>Gammaproteobacteria</taxon>
        <taxon>Legionellales</taxon>
        <taxon>Legionellaceae</taxon>
        <taxon>Legionella</taxon>
    </lineage>
</organism>
<dbReference type="AlphaFoldDB" id="A0A378IUX1"/>